<organism evidence="7 8">
    <name type="scientific">Candidatus Nealsonbacteria bacterium RBG_13_42_11</name>
    <dbReference type="NCBI Taxonomy" id="1801663"/>
    <lineage>
        <taxon>Bacteria</taxon>
        <taxon>Candidatus Nealsoniibacteriota</taxon>
    </lineage>
</organism>
<keyword evidence="4" id="KW-0573">Peptidoglycan synthesis</keyword>
<dbReference type="GO" id="GO:0071555">
    <property type="term" value="P:cell wall organization"/>
    <property type="evidence" value="ECO:0007669"/>
    <property type="project" value="UniProtKB-KW"/>
</dbReference>
<evidence type="ECO:0000256" key="6">
    <source>
        <dbReference type="ARBA" id="ARBA00023316"/>
    </source>
</evidence>
<evidence type="ECO:0008006" key="9">
    <source>
        <dbReference type="Google" id="ProtNLM"/>
    </source>
</evidence>
<dbReference type="GO" id="GO:0016755">
    <property type="term" value="F:aminoacyltransferase activity"/>
    <property type="evidence" value="ECO:0007669"/>
    <property type="project" value="InterPro"/>
</dbReference>
<dbReference type="InterPro" id="IPR050644">
    <property type="entry name" value="PG_Glycine_Bridge_Synth"/>
</dbReference>
<dbReference type="InterPro" id="IPR003447">
    <property type="entry name" value="FEMABX"/>
</dbReference>
<proteinExistence type="inferred from homology"/>
<comment type="caution">
    <text evidence="7">The sequence shown here is derived from an EMBL/GenBank/DDBJ whole genome shotgun (WGS) entry which is preliminary data.</text>
</comment>
<dbReference type="SUPFAM" id="SSF55729">
    <property type="entry name" value="Acyl-CoA N-acyltransferases (Nat)"/>
    <property type="match status" value="2"/>
</dbReference>
<dbReference type="GO" id="GO:0008360">
    <property type="term" value="P:regulation of cell shape"/>
    <property type="evidence" value="ECO:0007669"/>
    <property type="project" value="UniProtKB-KW"/>
</dbReference>
<dbReference type="STRING" id="1801663.A2175_02405"/>
<comment type="similarity">
    <text evidence="1">Belongs to the FemABX family.</text>
</comment>
<evidence type="ECO:0000313" key="8">
    <source>
        <dbReference type="Proteomes" id="UP000176755"/>
    </source>
</evidence>
<gene>
    <name evidence="7" type="ORF">A2175_02405</name>
</gene>
<dbReference type="InterPro" id="IPR016181">
    <property type="entry name" value="Acyl_CoA_acyltransferase"/>
</dbReference>
<reference evidence="7 8" key="1">
    <citation type="journal article" date="2016" name="Nat. Commun.">
        <title>Thousands of microbial genomes shed light on interconnected biogeochemical processes in an aquifer system.</title>
        <authorList>
            <person name="Anantharaman K."/>
            <person name="Brown C.T."/>
            <person name="Hug L.A."/>
            <person name="Sharon I."/>
            <person name="Castelle C.J."/>
            <person name="Probst A.J."/>
            <person name="Thomas B.C."/>
            <person name="Singh A."/>
            <person name="Wilkins M.J."/>
            <person name="Karaoz U."/>
            <person name="Brodie E.L."/>
            <person name="Williams K.H."/>
            <person name="Hubbard S.S."/>
            <person name="Banfield J.F."/>
        </authorList>
    </citation>
    <scope>NUCLEOTIDE SEQUENCE [LARGE SCALE GENOMIC DNA]</scope>
</reference>
<evidence type="ECO:0000256" key="1">
    <source>
        <dbReference type="ARBA" id="ARBA00009943"/>
    </source>
</evidence>
<evidence type="ECO:0000256" key="4">
    <source>
        <dbReference type="ARBA" id="ARBA00022984"/>
    </source>
</evidence>
<keyword evidence="3" id="KW-0133">Cell shape</keyword>
<dbReference type="Gene3D" id="3.40.630.30">
    <property type="match status" value="1"/>
</dbReference>
<protein>
    <recommendedName>
        <fullName evidence="9">BioF2-like acetyltransferase domain-containing protein</fullName>
    </recommendedName>
</protein>
<accession>A0A1G2DZN1</accession>
<dbReference type="Proteomes" id="UP000176755">
    <property type="component" value="Unassembled WGS sequence"/>
</dbReference>
<evidence type="ECO:0000256" key="2">
    <source>
        <dbReference type="ARBA" id="ARBA00022679"/>
    </source>
</evidence>
<dbReference type="Pfam" id="PF02388">
    <property type="entry name" value="FemAB"/>
    <property type="match status" value="2"/>
</dbReference>
<keyword evidence="5" id="KW-0012">Acyltransferase</keyword>
<keyword evidence="2" id="KW-0808">Transferase</keyword>
<keyword evidence="6" id="KW-0961">Cell wall biogenesis/degradation</keyword>
<dbReference type="AlphaFoldDB" id="A0A1G2DZN1"/>
<dbReference type="GO" id="GO:0009252">
    <property type="term" value="P:peptidoglycan biosynthetic process"/>
    <property type="evidence" value="ECO:0007669"/>
    <property type="project" value="UniProtKB-KW"/>
</dbReference>
<sequence length="344" mass="40504">MEIKEVNQKEIWENFLLGCQEKTFLQSWNWGEFELKMGNKIWRLGVFGGKELITLVLVSKIKARRGTFLLIQHGPNIGLKFQDLRFKILEILLEKLKEIAKEEKADFIRMAPLLEENEENEKLFQDLSFRKSPMHASAYSATWKLDISIPEEELLGNMRKTTRYLIHQAMKNPDIAIEKSEKLSDIEIYQKLNKELSERQKFIPFSYKYVRNEFEVFFKDKEALLLFGKYKGEIAAGVLVIFWSGIGFYHQAASLARYAKFSIPYLLQWEVIKEAKKRGCALYDFWGFTDPKKEPKHPWAGPTLFKMGFGGQAFEYVKTQDFPLSKKYWLTYAFEKLRKLKRGL</sequence>
<evidence type="ECO:0000256" key="3">
    <source>
        <dbReference type="ARBA" id="ARBA00022960"/>
    </source>
</evidence>
<name>A0A1G2DZN1_9BACT</name>
<dbReference type="PANTHER" id="PTHR36174:SF1">
    <property type="entry name" value="LIPID II:GLYCINE GLYCYLTRANSFERASE"/>
    <property type="match status" value="1"/>
</dbReference>
<dbReference type="PROSITE" id="PS51191">
    <property type="entry name" value="FEMABX"/>
    <property type="match status" value="1"/>
</dbReference>
<evidence type="ECO:0000256" key="5">
    <source>
        <dbReference type="ARBA" id="ARBA00023315"/>
    </source>
</evidence>
<evidence type="ECO:0000313" key="7">
    <source>
        <dbReference type="EMBL" id="OGZ18862.1"/>
    </source>
</evidence>
<dbReference type="EMBL" id="MHLY01000006">
    <property type="protein sequence ID" value="OGZ18862.1"/>
    <property type="molecule type" value="Genomic_DNA"/>
</dbReference>
<dbReference type="PANTHER" id="PTHR36174">
    <property type="entry name" value="LIPID II:GLYCINE GLYCYLTRANSFERASE"/>
    <property type="match status" value="1"/>
</dbReference>